<name>A0A6J5MVA0_9CAUD</name>
<dbReference type="EMBL" id="LR796506">
    <property type="protein sequence ID" value="CAB4148860.1"/>
    <property type="molecule type" value="Genomic_DNA"/>
</dbReference>
<gene>
    <name evidence="1" type="ORF">UFOVP535_29</name>
</gene>
<reference evidence="1" key="1">
    <citation type="submission" date="2020-04" db="EMBL/GenBank/DDBJ databases">
        <authorList>
            <person name="Chiriac C."/>
            <person name="Salcher M."/>
            <person name="Ghai R."/>
            <person name="Kavagutti S V."/>
        </authorList>
    </citation>
    <scope>NUCLEOTIDE SEQUENCE</scope>
</reference>
<proteinExistence type="predicted"/>
<sequence length="78" mass="9120">MSTKIEYFGDFISSIIISEDRFKYLEDAGVEILSCKEHDGKQISGEKQFDITFKVNNITFLNFMHAGIKYSLDKYWKP</sequence>
<organism evidence="1">
    <name type="scientific">uncultured Caudovirales phage</name>
    <dbReference type="NCBI Taxonomy" id="2100421"/>
    <lineage>
        <taxon>Viruses</taxon>
        <taxon>Duplodnaviria</taxon>
        <taxon>Heunggongvirae</taxon>
        <taxon>Uroviricota</taxon>
        <taxon>Caudoviricetes</taxon>
        <taxon>Peduoviridae</taxon>
        <taxon>Maltschvirus</taxon>
        <taxon>Maltschvirus maltsch</taxon>
    </lineage>
</organism>
<accession>A0A6J5MVA0</accession>
<evidence type="ECO:0000313" key="1">
    <source>
        <dbReference type="EMBL" id="CAB4148860.1"/>
    </source>
</evidence>
<protein>
    <submittedName>
        <fullName evidence="1">Uncharacterized protein</fullName>
    </submittedName>
</protein>